<keyword evidence="1" id="KW-0472">Membrane</keyword>
<feature type="transmembrane region" description="Helical" evidence="1">
    <location>
        <begin position="12"/>
        <end position="33"/>
    </location>
</feature>
<proteinExistence type="predicted"/>
<evidence type="ECO:0000313" key="3">
    <source>
        <dbReference type="EMBL" id="MCD2426139.1"/>
    </source>
</evidence>
<keyword evidence="1" id="KW-0812">Transmembrane</keyword>
<feature type="domain" description="Bacterial Pleckstrin homology" evidence="2">
    <location>
        <begin position="63"/>
        <end position="162"/>
    </location>
</feature>
<protein>
    <submittedName>
        <fullName evidence="3">PH domain-containing protein</fullName>
    </submittedName>
</protein>
<keyword evidence="1" id="KW-1133">Transmembrane helix</keyword>
<feature type="transmembrane region" description="Helical" evidence="1">
    <location>
        <begin position="39"/>
        <end position="59"/>
    </location>
</feature>
<dbReference type="Pfam" id="PF10882">
    <property type="entry name" value="bPH_5"/>
    <property type="match status" value="1"/>
</dbReference>
<evidence type="ECO:0000313" key="4">
    <source>
        <dbReference type="Proteomes" id="UP001199816"/>
    </source>
</evidence>
<sequence length="167" mass="18837">MDFSASYDKTTKIITALVGILMLVVLASMWISLKAAGTGLPLVFMAVVSFISVILPYGFSVTKYQLNNEELIIFRPFGNKKILLTSIASAAIIDPKLLRWSWRIFGSGGMFGYYGTFGNKQLGTMKWYLTRKDRIVLITTVNNKKLLLSPDDVDAFIKAYEQTRNRY</sequence>
<dbReference type="RefSeq" id="WP_231008727.1">
    <property type="nucleotide sequence ID" value="NZ_JAJNEC010000008.1"/>
</dbReference>
<evidence type="ECO:0000256" key="1">
    <source>
        <dbReference type="SAM" id="Phobius"/>
    </source>
</evidence>
<dbReference type="EMBL" id="JAJNEC010000008">
    <property type="protein sequence ID" value="MCD2426139.1"/>
    <property type="molecule type" value="Genomic_DNA"/>
</dbReference>
<gene>
    <name evidence="3" type="ORF">LQ567_25365</name>
</gene>
<dbReference type="InterPro" id="IPR027783">
    <property type="entry name" value="Bacterial_PH-related"/>
</dbReference>
<reference evidence="3 4" key="1">
    <citation type="submission" date="2021-11" db="EMBL/GenBank/DDBJ databases">
        <title>Genomic of Niabella pedocola.</title>
        <authorList>
            <person name="Wu T."/>
        </authorList>
    </citation>
    <scope>NUCLEOTIDE SEQUENCE [LARGE SCALE GENOMIC DNA]</scope>
    <source>
        <strain evidence="3 4">JCM 31011</strain>
    </source>
</reference>
<evidence type="ECO:0000259" key="2">
    <source>
        <dbReference type="Pfam" id="PF10882"/>
    </source>
</evidence>
<comment type="caution">
    <text evidence="3">The sequence shown here is derived from an EMBL/GenBank/DDBJ whole genome shotgun (WGS) entry which is preliminary data.</text>
</comment>
<dbReference type="Proteomes" id="UP001199816">
    <property type="component" value="Unassembled WGS sequence"/>
</dbReference>
<organism evidence="3 4">
    <name type="scientific">Niabella pedocola</name>
    <dbReference type="NCBI Taxonomy" id="1752077"/>
    <lineage>
        <taxon>Bacteria</taxon>
        <taxon>Pseudomonadati</taxon>
        <taxon>Bacteroidota</taxon>
        <taxon>Chitinophagia</taxon>
        <taxon>Chitinophagales</taxon>
        <taxon>Chitinophagaceae</taxon>
        <taxon>Niabella</taxon>
    </lineage>
</organism>
<name>A0ABS8PZ77_9BACT</name>
<keyword evidence="4" id="KW-1185">Reference proteome</keyword>
<accession>A0ABS8PZ77</accession>